<gene>
    <name evidence="2" type="ORF">NCTC12967_02716</name>
</gene>
<dbReference type="AlphaFoldDB" id="A0A448N1X6"/>
<reference evidence="2 3" key="1">
    <citation type="submission" date="2018-12" db="EMBL/GenBank/DDBJ databases">
        <authorList>
            <consortium name="Pathogen Informatics"/>
        </authorList>
    </citation>
    <scope>NUCLEOTIDE SEQUENCE [LARGE SCALE GENOMIC DNA]</scope>
    <source>
        <strain evidence="2 3">NCTC12967</strain>
    </source>
</reference>
<feature type="domain" description="NAD-dependent epimerase/dehydratase" evidence="1">
    <location>
        <begin position="15"/>
        <end position="81"/>
    </location>
</feature>
<dbReference type="SUPFAM" id="SSF51735">
    <property type="entry name" value="NAD(P)-binding Rossmann-fold domains"/>
    <property type="match status" value="1"/>
</dbReference>
<dbReference type="Pfam" id="PF01370">
    <property type="entry name" value="Epimerase"/>
    <property type="match status" value="1"/>
</dbReference>
<accession>A0A448N1X6</accession>
<dbReference type="Proteomes" id="UP000273044">
    <property type="component" value="Chromosome"/>
</dbReference>
<sequence length="365" mass="38970">MRYQSTAFPETRFGIIGATGAIGGRTAEILRSRGHEALLAGRNPDTVMAESGCFRWVNVHDHEAMDDFVAETDVVINCSGPSCETSLCVLKTATKFNRPLVDVGENLLTMNLKPPIPVIAGAGCIPGLSGVAAMAAAAAATAGGHLISVYSVRDIFTPSGAKDFLRGIDRKPAAEIIALMRNPKSLINRLNSSGASGFRALNFPCRIAPYQNEETKRLSGFRGFDDAEWYSALAGGVDASIQLMKIINQYHVEPDGATDDLIAFSRESVSRYGRGVDLLIDFIARDGRHATVSLRGTGQSGLSATMAAAMAEIIATTRVAPGIWTPAQVTDPRQLLARIKELAPATQLVCGMDEDIHQFSCEEAT</sequence>
<dbReference type="EMBL" id="LR134406">
    <property type="protein sequence ID" value="VEH71396.1"/>
    <property type="molecule type" value="Genomic_DNA"/>
</dbReference>
<evidence type="ECO:0000313" key="2">
    <source>
        <dbReference type="EMBL" id="VEH71396.1"/>
    </source>
</evidence>
<protein>
    <submittedName>
        <fullName evidence="2">Saccharopine dehydrogenase</fullName>
    </submittedName>
</protein>
<keyword evidence="3" id="KW-1185">Reference proteome</keyword>
<dbReference type="InterPro" id="IPR036291">
    <property type="entry name" value="NAD(P)-bd_dom_sf"/>
</dbReference>
<dbReference type="PANTHER" id="PTHR43781">
    <property type="entry name" value="SACCHAROPINE DEHYDROGENASE"/>
    <property type="match status" value="1"/>
</dbReference>
<evidence type="ECO:0000313" key="3">
    <source>
        <dbReference type="Proteomes" id="UP000273044"/>
    </source>
</evidence>
<evidence type="ECO:0000259" key="1">
    <source>
        <dbReference type="Pfam" id="PF01370"/>
    </source>
</evidence>
<dbReference type="RefSeq" id="WP_126409485.1">
    <property type="nucleotide sequence ID" value="NZ_LR134406.1"/>
</dbReference>
<dbReference type="PANTHER" id="PTHR43781:SF1">
    <property type="entry name" value="SACCHAROPINE DEHYDROGENASE"/>
    <property type="match status" value="1"/>
</dbReference>
<dbReference type="GeneID" id="64408138"/>
<dbReference type="InterPro" id="IPR001509">
    <property type="entry name" value="Epimerase_deHydtase"/>
</dbReference>
<dbReference type="Gene3D" id="3.40.50.720">
    <property type="entry name" value="NAD(P)-binding Rossmann-like Domain"/>
    <property type="match status" value="1"/>
</dbReference>
<proteinExistence type="predicted"/>
<name>A0A448N1X6_9ACTN</name>
<organism evidence="2 3">
    <name type="scientific">Arachnia propionica</name>
    <dbReference type="NCBI Taxonomy" id="1750"/>
    <lineage>
        <taxon>Bacteria</taxon>
        <taxon>Bacillati</taxon>
        <taxon>Actinomycetota</taxon>
        <taxon>Actinomycetes</taxon>
        <taxon>Propionibacteriales</taxon>
        <taxon>Propionibacteriaceae</taxon>
        <taxon>Arachnia</taxon>
    </lineage>
</organism>